<dbReference type="InterPro" id="IPR011333">
    <property type="entry name" value="SKP1/BTB/POZ_sf"/>
</dbReference>
<dbReference type="SMART" id="SM00225">
    <property type="entry name" value="BTB"/>
    <property type="match status" value="1"/>
</dbReference>
<keyword evidence="3" id="KW-1185">Reference proteome</keyword>
<dbReference type="PROSITE" id="PS50097">
    <property type="entry name" value="BTB"/>
    <property type="match status" value="1"/>
</dbReference>
<dbReference type="AlphaFoldDB" id="A0A0B2VYF6"/>
<dbReference type="GO" id="GO:0051260">
    <property type="term" value="P:protein homooligomerization"/>
    <property type="evidence" value="ECO:0007669"/>
    <property type="project" value="InterPro"/>
</dbReference>
<evidence type="ECO:0000259" key="1">
    <source>
        <dbReference type="PROSITE" id="PS50097"/>
    </source>
</evidence>
<dbReference type="STRING" id="6265.A0A0B2VYF6"/>
<protein>
    <submittedName>
        <fullName evidence="2">BTB/POZ domain-containing adapter for CUL3-mediated RhoA degradation protein 3</fullName>
    </submittedName>
</protein>
<evidence type="ECO:0000313" key="3">
    <source>
        <dbReference type="Proteomes" id="UP000031036"/>
    </source>
</evidence>
<dbReference type="Proteomes" id="UP000031036">
    <property type="component" value="Unassembled WGS sequence"/>
</dbReference>
<dbReference type="Gene3D" id="3.30.710.10">
    <property type="entry name" value="Potassium Channel Kv1.1, Chain A"/>
    <property type="match status" value="1"/>
</dbReference>
<dbReference type="EMBL" id="JPKZ01000531">
    <property type="protein sequence ID" value="KHN86693.1"/>
    <property type="molecule type" value="Genomic_DNA"/>
</dbReference>
<dbReference type="OrthoDB" id="2414723at2759"/>
<dbReference type="PANTHER" id="PTHR11145">
    <property type="entry name" value="BTB/POZ DOMAIN-CONTAINING ADAPTER FOR CUL3-MEDIATED RHOA DEGRADATION PROTEIN FAMILY MEMBER"/>
    <property type="match status" value="1"/>
</dbReference>
<dbReference type="SUPFAM" id="SSF54695">
    <property type="entry name" value="POZ domain"/>
    <property type="match status" value="1"/>
</dbReference>
<reference evidence="2 3" key="1">
    <citation type="submission" date="2014-11" db="EMBL/GenBank/DDBJ databases">
        <title>Genetic blueprint of the zoonotic pathogen Toxocara canis.</title>
        <authorList>
            <person name="Zhu X.-Q."/>
            <person name="Korhonen P.K."/>
            <person name="Cai H."/>
            <person name="Young N.D."/>
            <person name="Nejsum P."/>
            <person name="von Samson-Himmelstjerna G."/>
            <person name="Boag P.R."/>
            <person name="Tan P."/>
            <person name="Li Q."/>
            <person name="Min J."/>
            <person name="Yang Y."/>
            <person name="Wang X."/>
            <person name="Fang X."/>
            <person name="Hall R.S."/>
            <person name="Hofmann A."/>
            <person name="Sternberg P.W."/>
            <person name="Jex A.R."/>
            <person name="Gasser R.B."/>
        </authorList>
    </citation>
    <scope>NUCLEOTIDE SEQUENCE [LARGE SCALE GENOMIC DNA]</scope>
    <source>
        <strain evidence="2">PN_DK_2014</strain>
    </source>
</reference>
<comment type="caution">
    <text evidence="2">The sequence shown here is derived from an EMBL/GenBank/DDBJ whole genome shotgun (WGS) entry which is preliminary data.</text>
</comment>
<dbReference type="CDD" id="cd18316">
    <property type="entry name" value="BTB_POZ_KCTD-like"/>
    <property type="match status" value="1"/>
</dbReference>
<dbReference type="InterPro" id="IPR003131">
    <property type="entry name" value="T1-type_BTB"/>
</dbReference>
<sequence>MYHNGAQPDRLLYRAYKLMSSRRVRLNVGGTIFETTELTLGRIEGTMLKALMEERWAQASGSHNDEIFIDRDSTHFRTILNFLRDGAFTVPKCERETAEVEREAQFYGISELAEICRSQREAIKVGDTVTWHPEAIELYWKTFVRFWVDDSLTLPFVYERNNHTFARCIACDEIQDPKCSYTFEIVEEHWKAMSHYMQHITGTVTQMLGKTCCMLKWSTGRMMHLPVTALCKSANK</sequence>
<gene>
    <name evidence="2" type="primary">KCTD10</name>
    <name evidence="2" type="ORF">Tcan_03793</name>
</gene>
<organism evidence="2 3">
    <name type="scientific">Toxocara canis</name>
    <name type="common">Canine roundworm</name>
    <dbReference type="NCBI Taxonomy" id="6265"/>
    <lineage>
        <taxon>Eukaryota</taxon>
        <taxon>Metazoa</taxon>
        <taxon>Ecdysozoa</taxon>
        <taxon>Nematoda</taxon>
        <taxon>Chromadorea</taxon>
        <taxon>Rhabditida</taxon>
        <taxon>Spirurina</taxon>
        <taxon>Ascaridomorpha</taxon>
        <taxon>Ascaridoidea</taxon>
        <taxon>Toxocaridae</taxon>
        <taxon>Toxocara</taxon>
    </lineage>
</organism>
<proteinExistence type="predicted"/>
<evidence type="ECO:0000313" key="2">
    <source>
        <dbReference type="EMBL" id="KHN86693.1"/>
    </source>
</evidence>
<feature type="domain" description="BTB" evidence="1">
    <location>
        <begin position="22"/>
        <end position="92"/>
    </location>
</feature>
<name>A0A0B2VYF6_TOXCA</name>
<dbReference type="Pfam" id="PF02214">
    <property type="entry name" value="BTB_2"/>
    <property type="match status" value="1"/>
</dbReference>
<dbReference type="OMA" id="IACEEFQ"/>
<accession>A0A0B2VYF6</accession>
<dbReference type="InterPro" id="IPR045068">
    <property type="entry name" value="BACURD1-3"/>
</dbReference>
<dbReference type="InterPro" id="IPR000210">
    <property type="entry name" value="BTB/POZ_dom"/>
</dbReference>
<dbReference type="PANTHER" id="PTHR11145:SF12">
    <property type="entry name" value="BTB DOMAIN-CONTAINING PROTEIN"/>
    <property type="match status" value="1"/>
</dbReference>